<name>A0A1G1UXY6_9BACT</name>
<dbReference type="Proteomes" id="UP000177967">
    <property type="component" value="Unassembled WGS sequence"/>
</dbReference>
<gene>
    <name evidence="1" type="ORF">A2782_01945</name>
</gene>
<evidence type="ECO:0000313" key="2">
    <source>
        <dbReference type="Proteomes" id="UP000177967"/>
    </source>
</evidence>
<accession>A0A1G1UXY6</accession>
<protein>
    <recommendedName>
        <fullName evidence="3">DUF2795 domain-containing protein</fullName>
    </recommendedName>
</protein>
<evidence type="ECO:0000313" key="1">
    <source>
        <dbReference type="EMBL" id="OGY07999.1"/>
    </source>
</evidence>
<sequence length="67" mass="7421">MGGMDMQSKKAAMDHLDHVSYPATKEELVKACDNMSDVPDADKKWFMDNLPGGTYQNSGDVRAALRM</sequence>
<reference evidence="1 2" key="1">
    <citation type="journal article" date="2016" name="Nat. Commun.">
        <title>Thousands of microbial genomes shed light on interconnected biogeochemical processes in an aquifer system.</title>
        <authorList>
            <person name="Anantharaman K."/>
            <person name="Brown C.T."/>
            <person name="Hug L.A."/>
            <person name="Sharon I."/>
            <person name="Castelle C.J."/>
            <person name="Probst A.J."/>
            <person name="Thomas B.C."/>
            <person name="Singh A."/>
            <person name="Wilkins M.J."/>
            <person name="Karaoz U."/>
            <person name="Brodie E.L."/>
            <person name="Williams K.H."/>
            <person name="Hubbard S.S."/>
            <person name="Banfield J.F."/>
        </authorList>
    </citation>
    <scope>NUCLEOTIDE SEQUENCE [LARGE SCALE GENOMIC DNA]</scope>
</reference>
<dbReference type="EMBL" id="MHBW01000032">
    <property type="protein sequence ID" value="OGY07999.1"/>
    <property type="molecule type" value="Genomic_DNA"/>
</dbReference>
<evidence type="ECO:0008006" key="3">
    <source>
        <dbReference type="Google" id="ProtNLM"/>
    </source>
</evidence>
<comment type="caution">
    <text evidence="1">The sequence shown here is derived from an EMBL/GenBank/DDBJ whole genome shotgun (WGS) entry which is preliminary data.</text>
</comment>
<dbReference type="AlphaFoldDB" id="A0A1G1UXY6"/>
<organism evidence="1 2">
    <name type="scientific">Candidatus Blackburnbacteria bacterium RIFCSPHIGHO2_01_FULL_43_15b</name>
    <dbReference type="NCBI Taxonomy" id="1797513"/>
    <lineage>
        <taxon>Bacteria</taxon>
        <taxon>Candidatus Blackburniibacteriota</taxon>
    </lineage>
</organism>
<proteinExistence type="predicted"/>